<comment type="caution">
    <text evidence="2">The sequence shown here is derived from an EMBL/GenBank/DDBJ whole genome shotgun (WGS) entry which is preliminary data.</text>
</comment>
<keyword evidence="1" id="KW-0812">Transmembrane</keyword>
<name>A0AAV5V545_9BILA</name>
<evidence type="ECO:0000256" key="1">
    <source>
        <dbReference type="SAM" id="Phobius"/>
    </source>
</evidence>
<protein>
    <recommendedName>
        <fullName evidence="4">G protein-coupled receptor</fullName>
    </recommendedName>
</protein>
<dbReference type="AlphaFoldDB" id="A0AAV5V545"/>
<dbReference type="EMBL" id="BTSY01000002">
    <property type="protein sequence ID" value="GMT12999.1"/>
    <property type="molecule type" value="Genomic_DNA"/>
</dbReference>
<evidence type="ECO:0000313" key="3">
    <source>
        <dbReference type="Proteomes" id="UP001432322"/>
    </source>
</evidence>
<keyword evidence="3" id="KW-1185">Reference proteome</keyword>
<feature type="transmembrane region" description="Helical" evidence="1">
    <location>
        <begin position="15"/>
        <end position="42"/>
    </location>
</feature>
<keyword evidence="1" id="KW-1133">Transmembrane helix</keyword>
<keyword evidence="1" id="KW-0472">Membrane</keyword>
<evidence type="ECO:0008006" key="4">
    <source>
        <dbReference type="Google" id="ProtNLM"/>
    </source>
</evidence>
<gene>
    <name evidence="2" type="ORF">PFISCL1PPCAC_4296</name>
</gene>
<proteinExistence type="predicted"/>
<accession>A0AAV5V545</accession>
<reference evidence="2" key="1">
    <citation type="submission" date="2023-10" db="EMBL/GenBank/DDBJ databases">
        <title>Genome assembly of Pristionchus species.</title>
        <authorList>
            <person name="Yoshida K."/>
            <person name="Sommer R.J."/>
        </authorList>
    </citation>
    <scope>NUCLEOTIDE SEQUENCE</scope>
    <source>
        <strain evidence="2">RS5133</strain>
    </source>
</reference>
<dbReference type="Proteomes" id="UP001432322">
    <property type="component" value="Unassembled WGS sequence"/>
</dbReference>
<evidence type="ECO:0000313" key="2">
    <source>
        <dbReference type="EMBL" id="GMT12999.1"/>
    </source>
</evidence>
<feature type="transmembrane region" description="Helical" evidence="1">
    <location>
        <begin position="62"/>
        <end position="83"/>
    </location>
</feature>
<organism evidence="2 3">
    <name type="scientific">Pristionchus fissidentatus</name>
    <dbReference type="NCBI Taxonomy" id="1538716"/>
    <lineage>
        <taxon>Eukaryota</taxon>
        <taxon>Metazoa</taxon>
        <taxon>Ecdysozoa</taxon>
        <taxon>Nematoda</taxon>
        <taxon>Chromadorea</taxon>
        <taxon>Rhabditida</taxon>
        <taxon>Rhabditina</taxon>
        <taxon>Diplogasteromorpha</taxon>
        <taxon>Diplogasteroidea</taxon>
        <taxon>Neodiplogasteridae</taxon>
        <taxon>Pristionchus</taxon>
    </lineage>
</organism>
<feature type="non-terminal residue" evidence="2">
    <location>
        <position position="1"/>
    </location>
</feature>
<sequence>PIFTYLALKKENKHYALIPLILSHIFLFLWSFTCVHVAFFGGSPVIVFEMAITKRAETDPTLLVPQVIVAVLICTINETYYIYKVKVFYYLHNFLIDKEISVRSAANAYHAAPTANQGSYQDYEGQQHMFEEKNVF</sequence>